<evidence type="ECO:0000313" key="1">
    <source>
        <dbReference type="EMBL" id="BET02805.1"/>
    </source>
</evidence>
<evidence type="ECO:0000313" key="2">
    <source>
        <dbReference type="Proteomes" id="UP001307889"/>
    </source>
</evidence>
<reference evidence="1 2" key="1">
    <citation type="submission" date="2023-09" db="EMBL/GenBank/DDBJ databases">
        <title>Nesidiocoris tenuis whole genome shotgun sequence.</title>
        <authorList>
            <person name="Shibata T."/>
            <person name="Shimoda M."/>
            <person name="Kobayashi T."/>
            <person name="Uehara T."/>
        </authorList>
    </citation>
    <scope>NUCLEOTIDE SEQUENCE [LARGE SCALE GENOMIC DNA]</scope>
    <source>
        <strain evidence="1 2">Japan</strain>
    </source>
</reference>
<accession>A0ABN7BEK6</accession>
<dbReference type="EMBL" id="AP028922">
    <property type="protein sequence ID" value="BET02805.1"/>
    <property type="molecule type" value="Genomic_DNA"/>
</dbReference>
<keyword evidence="2" id="KW-1185">Reference proteome</keyword>
<organism evidence="1 2">
    <name type="scientific">Nesidiocoris tenuis</name>
    <dbReference type="NCBI Taxonomy" id="355587"/>
    <lineage>
        <taxon>Eukaryota</taxon>
        <taxon>Metazoa</taxon>
        <taxon>Ecdysozoa</taxon>
        <taxon>Arthropoda</taxon>
        <taxon>Hexapoda</taxon>
        <taxon>Insecta</taxon>
        <taxon>Pterygota</taxon>
        <taxon>Neoptera</taxon>
        <taxon>Paraneoptera</taxon>
        <taxon>Hemiptera</taxon>
        <taxon>Heteroptera</taxon>
        <taxon>Panheteroptera</taxon>
        <taxon>Cimicomorpha</taxon>
        <taxon>Miridae</taxon>
        <taxon>Dicyphina</taxon>
        <taxon>Nesidiocoris</taxon>
    </lineage>
</organism>
<gene>
    <name evidence="1" type="ORF">NTJ_15623</name>
</gene>
<dbReference type="Proteomes" id="UP001307889">
    <property type="component" value="Chromosome 14"/>
</dbReference>
<name>A0ABN7BEK6_9HEMI</name>
<protein>
    <submittedName>
        <fullName evidence="1">Uncharacterized protein</fullName>
    </submittedName>
</protein>
<sequence>MRAHCSQICQLRRGDAEMYRRTLMGSKSFGDVRSHGRFIFLVALYYVLLGDALSKLPESFGLIDYLKFPIVPEPLKSKIEVSGFKTCK</sequence>
<proteinExistence type="predicted"/>